<dbReference type="SUPFAM" id="SSF51905">
    <property type="entry name" value="FAD/NAD(P)-binding domain"/>
    <property type="match status" value="2"/>
</dbReference>
<evidence type="ECO:0000256" key="4">
    <source>
        <dbReference type="ARBA" id="ARBA00023002"/>
    </source>
</evidence>
<dbReference type="InterPro" id="IPR036188">
    <property type="entry name" value="FAD/NAD-bd_sf"/>
</dbReference>
<dbReference type="EMBL" id="PTQR01000024">
    <property type="protein sequence ID" value="TKX25810.1"/>
    <property type="molecule type" value="Genomic_DNA"/>
</dbReference>
<evidence type="ECO:0000256" key="3">
    <source>
        <dbReference type="ARBA" id="ARBA00022857"/>
    </source>
</evidence>
<dbReference type="PANTHER" id="PTHR43098:SF5">
    <property type="entry name" value="DUAL-FUNCTIONAL MONOOXYGENASE_METHYLTRANSFERASE PSOF"/>
    <property type="match status" value="1"/>
</dbReference>
<dbReference type="Gene3D" id="3.50.50.60">
    <property type="entry name" value="FAD/NAD(P)-binding domain"/>
    <property type="match status" value="2"/>
</dbReference>
<sequence>MTGSPEYDVLIIGGGLSGIYALYRAQRDGLRAKVLEAGSGVGGTWFWNRYPGARFDSESYTYAFSFSKELLDEWSWSEHFATQPETLRYIQYIVDRFDLKKDIQFNTRVTSAHYQSNDSWLLTDETGQQYTSRFFIPAIGILNSPTYPAIPGIPSFRGESYHTSRWPTDPVDLSNKRVAVIGTGATGIQVIQTIYKTVQSLVVFQRTANWTAPMNNAAIDPAEMAEIRRSYPEIFAKCDRSPTCFMHEPIMRRTADVPGPEREEIWENLFRQRGFAKWSGAFVDLMTDREANRLYSDFVAKKIRARVHYPETAEKLVPKDHGFGLRRVPLEMEYYDAFNQANVELVDLKSDPIETVHEKGIRTSKKDFEFDVIIFATGFDAITGSFDAMDIQGVDEIKLRDRWDEKISTYLGIAVRGFPNMLMSLGPHQALGNIPRTIEYNVGWIMDFVKWAHDKGIKRIEATEEGERSWTEHVDELYGKTLLSDVNSWMTGINTNLKHRQTRRATIYMGGAVEYRQQAEEVKQKGYEGFELAASST</sequence>
<comment type="caution">
    <text evidence="5">The sequence shown here is derived from an EMBL/GenBank/DDBJ whole genome shotgun (WGS) entry which is preliminary data.</text>
</comment>
<keyword evidence="2" id="KW-0274">FAD</keyword>
<keyword evidence="3" id="KW-0521">NADP</keyword>
<name>A0A4U7B8L8_9PEZI</name>
<evidence type="ECO:0000313" key="5">
    <source>
        <dbReference type="EMBL" id="TKX25810.1"/>
    </source>
</evidence>
<dbReference type="PRINTS" id="PR00411">
    <property type="entry name" value="PNDRDTASEI"/>
</dbReference>
<organism evidence="5 6">
    <name type="scientific">Elsinoe australis</name>
    <dbReference type="NCBI Taxonomy" id="40998"/>
    <lineage>
        <taxon>Eukaryota</taxon>
        <taxon>Fungi</taxon>
        <taxon>Dikarya</taxon>
        <taxon>Ascomycota</taxon>
        <taxon>Pezizomycotina</taxon>
        <taxon>Dothideomycetes</taxon>
        <taxon>Dothideomycetidae</taxon>
        <taxon>Myriangiales</taxon>
        <taxon>Elsinoaceae</taxon>
        <taxon>Elsinoe</taxon>
    </lineage>
</organism>
<evidence type="ECO:0000256" key="1">
    <source>
        <dbReference type="ARBA" id="ARBA00022630"/>
    </source>
</evidence>
<accession>A0A4U7B8L8</accession>
<evidence type="ECO:0000256" key="2">
    <source>
        <dbReference type="ARBA" id="ARBA00022827"/>
    </source>
</evidence>
<dbReference type="AlphaFoldDB" id="A0A4U7B8L8"/>
<protein>
    <submittedName>
        <fullName evidence="5">Pyridine nucleotide-disulfide oxidoreductase-like protein 2</fullName>
    </submittedName>
</protein>
<dbReference type="Pfam" id="PF13738">
    <property type="entry name" value="Pyr_redox_3"/>
    <property type="match status" value="1"/>
</dbReference>
<reference evidence="5 6" key="1">
    <citation type="submission" date="2018-02" db="EMBL/GenBank/DDBJ databases">
        <title>Draft genome sequences of Elsinoe sp., causing black scab on jojoba.</title>
        <authorList>
            <person name="Stodart B."/>
            <person name="Jeffress S."/>
            <person name="Ash G."/>
            <person name="Arun Chinnappa K."/>
        </authorList>
    </citation>
    <scope>NUCLEOTIDE SEQUENCE [LARGE SCALE GENOMIC DNA]</scope>
    <source>
        <strain evidence="5 6">Hillstone_2</strain>
    </source>
</reference>
<keyword evidence="1" id="KW-0285">Flavoprotein</keyword>
<dbReference type="PANTHER" id="PTHR43098">
    <property type="entry name" value="L-ORNITHINE N(5)-MONOOXYGENASE-RELATED"/>
    <property type="match status" value="1"/>
</dbReference>
<proteinExistence type="predicted"/>
<dbReference type="GO" id="GO:0016491">
    <property type="term" value="F:oxidoreductase activity"/>
    <property type="evidence" value="ECO:0007669"/>
    <property type="project" value="UniProtKB-KW"/>
</dbReference>
<evidence type="ECO:0000313" key="6">
    <source>
        <dbReference type="Proteomes" id="UP000308133"/>
    </source>
</evidence>
<dbReference type="Proteomes" id="UP000308133">
    <property type="component" value="Unassembled WGS sequence"/>
</dbReference>
<gene>
    <name evidence="5" type="ORF">C1H76_1956</name>
</gene>
<dbReference type="InterPro" id="IPR050775">
    <property type="entry name" value="FAD-binding_Monooxygenases"/>
</dbReference>
<keyword evidence="4" id="KW-0560">Oxidoreductase</keyword>